<evidence type="ECO:0000256" key="7">
    <source>
        <dbReference type="ARBA" id="ARBA00022989"/>
    </source>
</evidence>
<dbReference type="GO" id="GO:0008120">
    <property type="term" value="F:ceramide glucosyltransferase activity"/>
    <property type="evidence" value="ECO:0007669"/>
    <property type="project" value="TreeGrafter"/>
</dbReference>
<evidence type="ECO:0000256" key="1">
    <source>
        <dbReference type="ARBA" id="ARBA00004141"/>
    </source>
</evidence>
<dbReference type="SUPFAM" id="SSF53448">
    <property type="entry name" value="Nucleotide-diphospho-sugar transferases"/>
    <property type="match status" value="1"/>
</dbReference>
<evidence type="ECO:0000256" key="2">
    <source>
        <dbReference type="ARBA" id="ARBA00004760"/>
    </source>
</evidence>
<reference evidence="10 11" key="2">
    <citation type="submission" date="2019-02" db="EMBL/GenBank/DDBJ databases">
        <title>'Lichenibacterium ramalinii' gen. nov. sp. nov., 'Lichenibacterium minor' gen. nov. sp. nov.</title>
        <authorList>
            <person name="Pankratov T."/>
        </authorList>
    </citation>
    <scope>NUCLEOTIDE SEQUENCE [LARGE SCALE GENOMIC DNA]</scope>
    <source>
        <strain evidence="10 11">RmlP026</strain>
    </source>
</reference>
<dbReference type="RefSeq" id="WP_129226871.1">
    <property type="nucleotide sequence ID" value="NZ_QYBB01000012.1"/>
</dbReference>
<dbReference type="InterPro" id="IPR029044">
    <property type="entry name" value="Nucleotide-diphossugar_trans"/>
</dbReference>
<dbReference type="PANTHER" id="PTHR12726">
    <property type="entry name" value="CERAMIDE GLUCOSYLTRANSFERASE"/>
    <property type="match status" value="1"/>
</dbReference>
<evidence type="ECO:0000256" key="8">
    <source>
        <dbReference type="ARBA" id="ARBA00023136"/>
    </source>
</evidence>
<keyword evidence="6 9" id="KW-0812">Transmembrane</keyword>
<evidence type="ECO:0000256" key="4">
    <source>
        <dbReference type="ARBA" id="ARBA00022676"/>
    </source>
</evidence>
<dbReference type="Proteomes" id="UP000290759">
    <property type="component" value="Unassembled WGS sequence"/>
</dbReference>
<name>A0A4Q2U9D5_9HYPH</name>
<keyword evidence="11" id="KW-1185">Reference proteome</keyword>
<comment type="pathway">
    <text evidence="3">Sphingolipid metabolism.</text>
</comment>
<comment type="subcellular location">
    <subcellularLocation>
        <location evidence="1">Membrane</location>
        <topology evidence="1">Multi-pass membrane protein</topology>
    </subcellularLocation>
</comment>
<comment type="caution">
    <text evidence="10">The sequence shown here is derived from an EMBL/GenBank/DDBJ whole genome shotgun (WGS) entry which is preliminary data.</text>
</comment>
<keyword evidence="8 9" id="KW-0472">Membrane</keyword>
<keyword evidence="7 9" id="KW-1133">Transmembrane helix</keyword>
<dbReference type="PANTHER" id="PTHR12726:SF0">
    <property type="entry name" value="CERAMIDE GLUCOSYLTRANSFERASE"/>
    <property type="match status" value="1"/>
</dbReference>
<dbReference type="Gene3D" id="3.90.550.10">
    <property type="entry name" value="Spore Coat Polysaccharide Biosynthesis Protein SpsA, Chain A"/>
    <property type="match status" value="1"/>
</dbReference>
<evidence type="ECO:0000256" key="5">
    <source>
        <dbReference type="ARBA" id="ARBA00022679"/>
    </source>
</evidence>
<proteinExistence type="predicted"/>
<keyword evidence="4" id="KW-0328">Glycosyltransferase</keyword>
<protein>
    <submittedName>
        <fullName evidence="10">Ceramide glucosyltransferase</fullName>
    </submittedName>
</protein>
<comment type="pathway">
    <text evidence="2">Lipid metabolism; sphingolipid metabolism.</text>
</comment>
<dbReference type="InterPro" id="IPR025993">
    <property type="entry name" value="Ceramide_glucosylTrfase"/>
</dbReference>
<evidence type="ECO:0000313" key="11">
    <source>
        <dbReference type="Proteomes" id="UP000290759"/>
    </source>
</evidence>
<dbReference type="CDD" id="cd02520">
    <property type="entry name" value="Glucosylceramide_synthase"/>
    <property type="match status" value="1"/>
</dbReference>
<dbReference type="AlphaFoldDB" id="A0A4Q2U9D5"/>
<dbReference type="GO" id="GO:0006679">
    <property type="term" value="P:glucosylceramide biosynthetic process"/>
    <property type="evidence" value="ECO:0007669"/>
    <property type="project" value="TreeGrafter"/>
</dbReference>
<accession>A0A4Q2U9D5</accession>
<evidence type="ECO:0000313" key="10">
    <source>
        <dbReference type="EMBL" id="RYC31626.1"/>
    </source>
</evidence>
<reference evidence="10 11" key="1">
    <citation type="submission" date="2018-12" db="EMBL/GenBank/DDBJ databases">
        <authorList>
            <person name="Grouzdev D.S."/>
            <person name="Krutkina M.S."/>
        </authorList>
    </citation>
    <scope>NUCLEOTIDE SEQUENCE [LARGE SCALE GENOMIC DNA]</scope>
    <source>
        <strain evidence="10 11">RmlP026</strain>
    </source>
</reference>
<keyword evidence="5 10" id="KW-0808">Transferase</keyword>
<dbReference type="EMBL" id="QYBB01000012">
    <property type="protein sequence ID" value="RYC31626.1"/>
    <property type="molecule type" value="Genomic_DNA"/>
</dbReference>
<dbReference type="Pfam" id="PF13506">
    <property type="entry name" value="Glyco_transf_21"/>
    <property type="match status" value="1"/>
</dbReference>
<evidence type="ECO:0000256" key="3">
    <source>
        <dbReference type="ARBA" id="ARBA00004991"/>
    </source>
</evidence>
<dbReference type="OrthoDB" id="9814255at2"/>
<evidence type="ECO:0000256" key="9">
    <source>
        <dbReference type="SAM" id="Phobius"/>
    </source>
</evidence>
<dbReference type="GO" id="GO:0016020">
    <property type="term" value="C:membrane"/>
    <property type="evidence" value="ECO:0007669"/>
    <property type="project" value="UniProtKB-SubCell"/>
</dbReference>
<evidence type="ECO:0000256" key="6">
    <source>
        <dbReference type="ARBA" id="ARBA00022692"/>
    </source>
</evidence>
<feature type="transmembrane region" description="Helical" evidence="9">
    <location>
        <begin position="274"/>
        <end position="300"/>
    </location>
</feature>
<sequence>MTVAECAAGFSVLMTGAQLFSTGVAAVRCRKIPQPFPVPDPAPPVSLMRPVRGMDNFEEETLRSSFLLDYPDYELIFCCEEADDPVLPLIRRLIAAHPGVPSRVLIGRDDISANPKLNNCVKGWHGAAHDWIIMADSNVLMPHDYIQRLLKRYTKDTGLVCSTPIGSRPQSFWAEVECGFLNTLQARWQYAAEAIGFGFAQGKSMLWHKPVLEGHGSIEALGLEIAEDAAATKLVRRQGLRVGLADNPFEQPLGVRSFAEVWGRQLRWARLRRVTFLPFFLLEVFTGCVFPSLAAAFAASVYGYDAAPVGVLVAALWMAAEAVLAWSAGWRMTWASPFVWLFRDCMLPVLFTTALLTDDFVWRGNAMTVKEEPAKVG</sequence>
<feature type="transmembrane region" description="Helical" evidence="9">
    <location>
        <begin position="306"/>
        <end position="326"/>
    </location>
</feature>
<organism evidence="10 11">
    <name type="scientific">Lichenibacterium minor</name>
    <dbReference type="NCBI Taxonomy" id="2316528"/>
    <lineage>
        <taxon>Bacteria</taxon>
        <taxon>Pseudomonadati</taxon>
        <taxon>Pseudomonadota</taxon>
        <taxon>Alphaproteobacteria</taxon>
        <taxon>Hyphomicrobiales</taxon>
        <taxon>Lichenihabitantaceae</taxon>
        <taxon>Lichenibacterium</taxon>
    </lineage>
</organism>
<gene>
    <name evidence="10" type="ORF">D3273_12140</name>
</gene>